<evidence type="ECO:0000313" key="2">
    <source>
        <dbReference type="EMBL" id="AUX37085.1"/>
    </source>
</evidence>
<name>A0A4P2R2F9_SORCE</name>
<reference evidence="2 3" key="1">
    <citation type="submission" date="2015-09" db="EMBL/GenBank/DDBJ databases">
        <title>Sorangium comparison.</title>
        <authorList>
            <person name="Zaburannyi N."/>
            <person name="Bunk B."/>
            <person name="Overmann J."/>
            <person name="Mueller R."/>
        </authorList>
    </citation>
    <scope>NUCLEOTIDE SEQUENCE [LARGE SCALE GENOMIC DNA]</scope>
    <source>
        <strain evidence="2 3">So ce836</strain>
    </source>
</reference>
<dbReference type="Proteomes" id="UP000295497">
    <property type="component" value="Chromosome"/>
</dbReference>
<dbReference type="Gene3D" id="3.40.190.10">
    <property type="entry name" value="Periplasmic binding protein-like II"/>
    <property type="match status" value="1"/>
</dbReference>
<dbReference type="RefSeq" id="WP_129581968.1">
    <property type="nucleotide sequence ID" value="NZ_CP012672.1"/>
</dbReference>
<dbReference type="Pfam" id="PF03466">
    <property type="entry name" value="LysR_substrate"/>
    <property type="match status" value="1"/>
</dbReference>
<dbReference type="AlphaFoldDB" id="A0A4P2R2F9"/>
<protein>
    <recommendedName>
        <fullName evidence="1">LysR substrate-binding domain-containing protein</fullName>
    </recommendedName>
</protein>
<evidence type="ECO:0000313" key="3">
    <source>
        <dbReference type="Proteomes" id="UP000295497"/>
    </source>
</evidence>
<proteinExistence type="predicted"/>
<dbReference type="InterPro" id="IPR005119">
    <property type="entry name" value="LysR_subst-bd"/>
</dbReference>
<gene>
    <name evidence="2" type="ORF">SOCE836_093040</name>
</gene>
<feature type="domain" description="LysR substrate-binding" evidence="1">
    <location>
        <begin position="1"/>
        <end position="104"/>
    </location>
</feature>
<accession>A0A4P2R2F9</accession>
<evidence type="ECO:0000259" key="1">
    <source>
        <dbReference type="Pfam" id="PF03466"/>
    </source>
</evidence>
<sequence length="165" mass="18203">MPKGHRLAKRRALRIADLENERFFWTRRLVSPPLYDVVVSAFGARGRSLVIHEEDDVEPLLTLVASGEGLTFFSERAAQGAGARRVHASRFGAPRHETVVAGAATRCAEQERAASSLVTRRQFSARMKAYHVHGIRSAAPPRTWGRARLGDVQVRGLYLSCGGNL</sequence>
<organism evidence="2 3">
    <name type="scientific">Sorangium cellulosum</name>
    <name type="common">Polyangium cellulosum</name>
    <dbReference type="NCBI Taxonomy" id="56"/>
    <lineage>
        <taxon>Bacteria</taxon>
        <taxon>Pseudomonadati</taxon>
        <taxon>Myxococcota</taxon>
        <taxon>Polyangia</taxon>
        <taxon>Polyangiales</taxon>
        <taxon>Polyangiaceae</taxon>
        <taxon>Sorangium</taxon>
    </lineage>
</organism>
<dbReference type="SUPFAM" id="SSF53850">
    <property type="entry name" value="Periplasmic binding protein-like II"/>
    <property type="match status" value="1"/>
</dbReference>
<dbReference type="EMBL" id="CP012672">
    <property type="protein sequence ID" value="AUX37085.1"/>
    <property type="molecule type" value="Genomic_DNA"/>
</dbReference>